<evidence type="ECO:0000313" key="2">
    <source>
        <dbReference type="EMBL" id="KAK3762071.1"/>
    </source>
</evidence>
<organism evidence="2 3">
    <name type="scientific">Elysia crispata</name>
    <name type="common">lettuce slug</name>
    <dbReference type="NCBI Taxonomy" id="231223"/>
    <lineage>
        <taxon>Eukaryota</taxon>
        <taxon>Metazoa</taxon>
        <taxon>Spiralia</taxon>
        <taxon>Lophotrochozoa</taxon>
        <taxon>Mollusca</taxon>
        <taxon>Gastropoda</taxon>
        <taxon>Heterobranchia</taxon>
        <taxon>Euthyneura</taxon>
        <taxon>Panpulmonata</taxon>
        <taxon>Sacoglossa</taxon>
        <taxon>Placobranchoidea</taxon>
        <taxon>Plakobranchidae</taxon>
        <taxon>Elysia</taxon>
    </lineage>
</organism>
<name>A0AAE0Z4P0_9GAST</name>
<protein>
    <submittedName>
        <fullName evidence="2">Uncharacterized protein</fullName>
    </submittedName>
</protein>
<reference evidence="2" key="1">
    <citation type="journal article" date="2023" name="G3 (Bethesda)">
        <title>A reference genome for the long-term kleptoplast-retaining sea slug Elysia crispata morphotype clarki.</title>
        <authorList>
            <person name="Eastman K.E."/>
            <person name="Pendleton A.L."/>
            <person name="Shaikh M.A."/>
            <person name="Suttiyut T."/>
            <person name="Ogas R."/>
            <person name="Tomko P."/>
            <person name="Gavelis G."/>
            <person name="Widhalm J.R."/>
            <person name="Wisecaver J.H."/>
        </authorList>
    </citation>
    <scope>NUCLEOTIDE SEQUENCE</scope>
    <source>
        <strain evidence="2">ECLA1</strain>
    </source>
</reference>
<feature type="region of interest" description="Disordered" evidence="1">
    <location>
        <begin position="41"/>
        <end position="71"/>
    </location>
</feature>
<gene>
    <name evidence="2" type="ORF">RRG08_037169</name>
</gene>
<dbReference type="Proteomes" id="UP001283361">
    <property type="component" value="Unassembled WGS sequence"/>
</dbReference>
<evidence type="ECO:0000256" key="1">
    <source>
        <dbReference type="SAM" id="MobiDB-lite"/>
    </source>
</evidence>
<accession>A0AAE0Z4P0</accession>
<feature type="region of interest" description="Disordered" evidence="1">
    <location>
        <begin position="89"/>
        <end position="159"/>
    </location>
</feature>
<comment type="caution">
    <text evidence="2">The sequence shown here is derived from an EMBL/GenBank/DDBJ whole genome shotgun (WGS) entry which is preliminary data.</text>
</comment>
<proteinExistence type="predicted"/>
<dbReference type="EMBL" id="JAWDGP010004759">
    <property type="protein sequence ID" value="KAK3762071.1"/>
    <property type="molecule type" value="Genomic_DNA"/>
</dbReference>
<sequence length="179" mass="19743">MLIIGLKKNMAKNRKPRSEFYRQPIILALFTVLVPIETVNGGNGRSSPELAEMSNRSQLGNSPRIDCAATGHDASSTISDLIEQLLITSAPRVDQDATEESRDAEPTAQESWDWTGPTSGEITWSPGGESAILRNRKQLKSQEPQPKVKSRLTDVGNPFLRKTKGNLLEQVQAQVQSYL</sequence>
<feature type="compositionally biased region" description="Basic and acidic residues" evidence="1">
    <location>
        <begin position="93"/>
        <end position="105"/>
    </location>
</feature>
<keyword evidence="3" id="KW-1185">Reference proteome</keyword>
<feature type="compositionally biased region" description="Polar residues" evidence="1">
    <location>
        <begin position="108"/>
        <end position="122"/>
    </location>
</feature>
<dbReference type="AlphaFoldDB" id="A0AAE0Z4P0"/>
<evidence type="ECO:0000313" key="3">
    <source>
        <dbReference type="Proteomes" id="UP001283361"/>
    </source>
</evidence>